<dbReference type="Proteomes" id="UP000671910">
    <property type="component" value="Chromosome"/>
</dbReference>
<proteinExistence type="inferred from homology"/>
<dbReference type="SUPFAM" id="SSF50475">
    <property type="entry name" value="FMN-binding split barrel"/>
    <property type="match status" value="1"/>
</dbReference>
<dbReference type="RefSeq" id="WP_165059998.1">
    <property type="nucleotide sequence ID" value="NZ_CP072829.1"/>
</dbReference>
<evidence type="ECO:0000313" key="8">
    <source>
        <dbReference type="Proteomes" id="UP000671910"/>
    </source>
</evidence>
<evidence type="ECO:0000256" key="3">
    <source>
        <dbReference type="ARBA" id="ARBA00038054"/>
    </source>
</evidence>
<comment type="cofactor">
    <cofactor evidence="1">
        <name>FMN</name>
        <dbReference type="ChEBI" id="CHEBI:58210"/>
    </cofactor>
</comment>
<protein>
    <submittedName>
        <fullName evidence="5">Flavin oxidoreductase</fullName>
    </submittedName>
    <submittedName>
        <fullName evidence="6">Flavin reductase family protein</fullName>
    </submittedName>
</protein>
<dbReference type="Gene3D" id="2.30.110.10">
    <property type="entry name" value="Electron Transport, Fmn-binding Protein, Chain A"/>
    <property type="match status" value="1"/>
</dbReference>
<reference evidence="5 7" key="1">
    <citation type="submission" date="2019-11" db="EMBL/GenBank/DDBJ databases">
        <title>Eggerthellaceae novel genus isolated from the rectal contents of marmort.</title>
        <authorList>
            <person name="Zhang G."/>
        </authorList>
    </citation>
    <scope>NUCLEOTIDE SEQUENCE [LARGE SCALE GENOMIC DNA]</scope>
    <source>
        <strain evidence="5">Zg-886</strain>
        <strain evidence="7">zg-886</strain>
    </source>
</reference>
<gene>
    <name evidence="5" type="ORF">GMI68_00835</name>
    <name evidence="6" type="ORF">J7S26_01265</name>
</gene>
<sequence>MPTKDLGVHPYLFPMPTYMIGTYNEDGTPDAMMMAWGGICAVDMVALNLGEEHKTVANLRARKAFTLAVPGIDTLAASDYLGIVSGNQVKDKFERSGLHARKSERVDAPVIEEYPVTLECELVEETAEPYGPRFLGRIVNVVADERVLDEAGRIDVSKMQAFAFDSMRHGYYAMGDKVGEAWASGQAHGDQ</sequence>
<dbReference type="AlphaFoldDB" id="A0A9E6MRB1"/>
<evidence type="ECO:0000313" key="7">
    <source>
        <dbReference type="Proteomes" id="UP000636394"/>
    </source>
</evidence>
<evidence type="ECO:0000313" key="6">
    <source>
        <dbReference type="EMBL" id="QTU84590.1"/>
    </source>
</evidence>
<accession>A0A9E6MRB1</accession>
<dbReference type="PANTHER" id="PTHR43567:SF1">
    <property type="entry name" value="FLAVOREDOXIN"/>
    <property type="match status" value="1"/>
</dbReference>
<reference evidence="6" key="2">
    <citation type="submission" date="2021-04" db="EMBL/GenBank/DDBJ databases">
        <title>Novel species in family Eggerthellaceae.</title>
        <authorList>
            <person name="Zhang G."/>
        </authorList>
    </citation>
    <scope>NUCLEOTIDE SEQUENCE</scope>
    <source>
        <strain evidence="6">Zg-886</strain>
    </source>
</reference>
<dbReference type="KEGG" id="ebz:J7S26_01265"/>
<dbReference type="Pfam" id="PF01613">
    <property type="entry name" value="Flavin_Reduct"/>
    <property type="match status" value="1"/>
</dbReference>
<dbReference type="Proteomes" id="UP000636394">
    <property type="component" value="Unassembled WGS sequence"/>
</dbReference>
<evidence type="ECO:0000313" key="5">
    <source>
        <dbReference type="EMBL" id="NHM13329.1"/>
    </source>
</evidence>
<evidence type="ECO:0000256" key="2">
    <source>
        <dbReference type="ARBA" id="ARBA00022630"/>
    </source>
</evidence>
<dbReference type="InterPro" id="IPR002563">
    <property type="entry name" value="Flavin_Rdtase-like_dom"/>
</dbReference>
<organism evidence="6 8">
    <name type="scientific">Xiamenia xianingshaonis</name>
    <dbReference type="NCBI Taxonomy" id="2682776"/>
    <lineage>
        <taxon>Bacteria</taxon>
        <taxon>Bacillati</taxon>
        <taxon>Actinomycetota</taxon>
        <taxon>Coriobacteriia</taxon>
        <taxon>Eggerthellales</taxon>
        <taxon>Eggerthellaceae</taxon>
        <taxon>Xiamenia</taxon>
    </lineage>
</organism>
<evidence type="ECO:0000259" key="4">
    <source>
        <dbReference type="SMART" id="SM00903"/>
    </source>
</evidence>
<dbReference type="InterPro" id="IPR052174">
    <property type="entry name" value="Flavoredoxin"/>
</dbReference>
<dbReference type="SMART" id="SM00903">
    <property type="entry name" value="Flavin_Reduct"/>
    <property type="match status" value="1"/>
</dbReference>
<dbReference type="PANTHER" id="PTHR43567">
    <property type="entry name" value="FLAVOREDOXIN-RELATED-RELATED"/>
    <property type="match status" value="1"/>
</dbReference>
<dbReference type="EMBL" id="WPCR01000001">
    <property type="protein sequence ID" value="NHM13329.1"/>
    <property type="molecule type" value="Genomic_DNA"/>
</dbReference>
<feature type="domain" description="Flavin reductase like" evidence="4">
    <location>
        <begin position="13"/>
        <end position="157"/>
    </location>
</feature>
<dbReference type="InterPro" id="IPR012349">
    <property type="entry name" value="Split_barrel_FMN-bd"/>
</dbReference>
<dbReference type="GO" id="GO:0010181">
    <property type="term" value="F:FMN binding"/>
    <property type="evidence" value="ECO:0007669"/>
    <property type="project" value="InterPro"/>
</dbReference>
<comment type="similarity">
    <text evidence="3">Belongs to the flavoredoxin family.</text>
</comment>
<name>A0A9E6MRB1_9ACTN</name>
<keyword evidence="7" id="KW-1185">Reference proteome</keyword>
<evidence type="ECO:0000256" key="1">
    <source>
        <dbReference type="ARBA" id="ARBA00001917"/>
    </source>
</evidence>
<keyword evidence="2" id="KW-0285">Flavoprotein</keyword>
<dbReference type="GO" id="GO:0016646">
    <property type="term" value="F:oxidoreductase activity, acting on the CH-NH group of donors, NAD or NADP as acceptor"/>
    <property type="evidence" value="ECO:0007669"/>
    <property type="project" value="UniProtKB-ARBA"/>
</dbReference>
<dbReference type="EMBL" id="CP072829">
    <property type="protein sequence ID" value="QTU84590.1"/>
    <property type="molecule type" value="Genomic_DNA"/>
</dbReference>